<evidence type="ECO:0000256" key="5">
    <source>
        <dbReference type="ARBA" id="ARBA00023136"/>
    </source>
</evidence>
<dbReference type="NCBIfam" id="TIGR02229">
    <property type="entry name" value="caa3_sub_IV"/>
    <property type="match status" value="1"/>
</dbReference>
<evidence type="ECO:0000313" key="7">
    <source>
        <dbReference type="EMBL" id="MDC0676665.1"/>
    </source>
</evidence>
<accession>A0ABT5BR82</accession>
<reference evidence="7 8" key="1">
    <citation type="submission" date="2023-01" db="EMBL/GenBank/DDBJ databases">
        <title>Minimal conservation of predation-associated metabolite biosynthetic gene clusters underscores biosynthetic potential of Myxococcota including descriptions for ten novel species: Archangium lansinium sp. nov., Myxococcus landrumus sp. nov., Nannocystis bai.</title>
        <authorList>
            <person name="Ahearne A."/>
            <person name="Stevens C."/>
            <person name="Dowd S."/>
        </authorList>
    </citation>
    <scope>NUCLEOTIDE SEQUENCE [LARGE SCALE GENOMIC DNA]</scope>
    <source>
        <strain evidence="7 8">WIWO2</strain>
    </source>
</reference>
<evidence type="ECO:0000256" key="6">
    <source>
        <dbReference type="SAM" id="Phobius"/>
    </source>
</evidence>
<name>A0ABT5BR82_9BACT</name>
<dbReference type="Pfam" id="PF03626">
    <property type="entry name" value="COX4_pro"/>
    <property type="match status" value="1"/>
</dbReference>
<sequence>MTVKHLSSRTYVIVWLLLMGLTLASYLLSLAHLGEADVVAALLIATVKTLLVLLFFMHLIEQRFTNALPMIVAALLVGLMLTMMLSDVTSRQAILQRPIPLPRPPAATPR</sequence>
<keyword evidence="3 6" id="KW-0812">Transmembrane</keyword>
<gene>
    <name evidence="7" type="ORF">POL72_02865</name>
</gene>
<evidence type="ECO:0000313" key="8">
    <source>
        <dbReference type="Proteomes" id="UP001217485"/>
    </source>
</evidence>
<dbReference type="Proteomes" id="UP001217485">
    <property type="component" value="Unassembled WGS sequence"/>
</dbReference>
<evidence type="ECO:0000256" key="1">
    <source>
        <dbReference type="ARBA" id="ARBA00004651"/>
    </source>
</evidence>
<feature type="transmembrane region" description="Helical" evidence="6">
    <location>
        <begin position="67"/>
        <end position="86"/>
    </location>
</feature>
<organism evidence="7 8">
    <name type="scientific">Sorangium atrum</name>
    <dbReference type="NCBI Taxonomy" id="2995308"/>
    <lineage>
        <taxon>Bacteria</taxon>
        <taxon>Pseudomonadati</taxon>
        <taxon>Myxococcota</taxon>
        <taxon>Polyangia</taxon>
        <taxon>Polyangiales</taxon>
        <taxon>Polyangiaceae</taxon>
        <taxon>Sorangium</taxon>
    </lineage>
</organism>
<evidence type="ECO:0000256" key="4">
    <source>
        <dbReference type="ARBA" id="ARBA00022989"/>
    </source>
</evidence>
<keyword evidence="2" id="KW-1003">Cell membrane</keyword>
<keyword evidence="8" id="KW-1185">Reference proteome</keyword>
<proteinExistence type="predicted"/>
<feature type="transmembrane region" description="Helical" evidence="6">
    <location>
        <begin position="12"/>
        <end position="33"/>
    </location>
</feature>
<evidence type="ECO:0000256" key="2">
    <source>
        <dbReference type="ARBA" id="ARBA00022475"/>
    </source>
</evidence>
<dbReference type="InterPro" id="IPR011743">
    <property type="entry name" value="Caa3_sub_IV"/>
</dbReference>
<comment type="caution">
    <text evidence="7">The sequence shown here is derived from an EMBL/GenBank/DDBJ whole genome shotgun (WGS) entry which is preliminary data.</text>
</comment>
<feature type="transmembrane region" description="Helical" evidence="6">
    <location>
        <begin position="39"/>
        <end position="60"/>
    </location>
</feature>
<dbReference type="RefSeq" id="WP_272093443.1">
    <property type="nucleotide sequence ID" value="NZ_JAQNDK010000001.1"/>
</dbReference>
<dbReference type="EMBL" id="JAQNDK010000001">
    <property type="protein sequence ID" value="MDC0676665.1"/>
    <property type="molecule type" value="Genomic_DNA"/>
</dbReference>
<dbReference type="InterPro" id="IPR005171">
    <property type="entry name" value="Cyt_c_oxidase_su4_prok"/>
</dbReference>
<comment type="subcellular location">
    <subcellularLocation>
        <location evidence="1">Cell membrane</location>
        <topology evidence="1">Multi-pass membrane protein</topology>
    </subcellularLocation>
</comment>
<keyword evidence="5 6" id="KW-0472">Membrane</keyword>
<evidence type="ECO:0000256" key="3">
    <source>
        <dbReference type="ARBA" id="ARBA00022692"/>
    </source>
</evidence>
<keyword evidence="4 6" id="KW-1133">Transmembrane helix</keyword>
<protein>
    <submittedName>
        <fullName evidence="7">Cytochrome C oxidase subunit IV family protein</fullName>
    </submittedName>
</protein>